<dbReference type="KEGG" id="rfr:Rfer_0142"/>
<evidence type="ECO:0000313" key="3">
    <source>
        <dbReference type="Proteomes" id="UP000008332"/>
    </source>
</evidence>
<keyword evidence="1" id="KW-0411">Iron-sulfur</keyword>
<dbReference type="EC" id="4.7.1.1" evidence="1"/>
<dbReference type="SFLD" id="SFLDG01115">
    <property type="entry name" value="Phosphonate_metabolism_(PhnJ)"/>
    <property type="match status" value="1"/>
</dbReference>
<dbReference type="Proteomes" id="UP000008332">
    <property type="component" value="Chromosome"/>
</dbReference>
<dbReference type="PIRSF" id="PIRSF011468">
    <property type="entry name" value="PhnJ"/>
    <property type="match status" value="1"/>
</dbReference>
<dbReference type="OrthoDB" id="9803851at2"/>
<protein>
    <recommendedName>
        <fullName evidence="1">Alpha-D-ribose 1-methylphosphonate 5-phosphate C-P lyase</fullName>
        <shortName evidence="1">PRPn C-P lyase</shortName>
        <ecNumber evidence="1">4.7.1.1</ecNumber>
    </recommendedName>
</protein>
<keyword evidence="3" id="KW-1185">Reference proteome</keyword>
<dbReference type="HOGENOM" id="CLU_063386_0_0_4"/>
<dbReference type="GO" id="GO:0098848">
    <property type="term" value="F:alpha-D-ribose 1-methylphosphonate 5-phosphate C-P-lyase activity"/>
    <property type="evidence" value="ECO:0007669"/>
    <property type="project" value="UniProtKB-UniRule"/>
</dbReference>
<accession>Q223A1</accession>
<dbReference type="EMBL" id="CP000267">
    <property type="protein sequence ID" value="ABD67902.1"/>
    <property type="molecule type" value="Genomic_DNA"/>
</dbReference>
<comment type="similarity">
    <text evidence="1">Belongs to the PhnJ family.</text>
</comment>
<proteinExistence type="inferred from homology"/>
<dbReference type="InterPro" id="IPR010306">
    <property type="entry name" value="PhnJ"/>
</dbReference>
<keyword evidence="1" id="KW-0479">Metal-binding</keyword>
<comment type="catalytic activity">
    <reaction evidence="1">
        <text>alpha-D-ribose 1-methylphosphonate 5-phosphate + AH2 + S-adenosyl-L-methionine = alpha-D-ribose 1,2-cyclic phosphate 5-phosphate + methane + 5'-deoxyadenosine + L-methionine + A + H(+)</text>
        <dbReference type="Rhea" id="RHEA:34707"/>
        <dbReference type="ChEBI" id="CHEBI:13193"/>
        <dbReference type="ChEBI" id="CHEBI:15378"/>
        <dbReference type="ChEBI" id="CHEBI:16183"/>
        <dbReference type="ChEBI" id="CHEBI:17319"/>
        <dbReference type="ChEBI" id="CHEBI:17499"/>
        <dbReference type="ChEBI" id="CHEBI:57844"/>
        <dbReference type="ChEBI" id="CHEBI:59789"/>
        <dbReference type="ChEBI" id="CHEBI:68686"/>
        <dbReference type="ChEBI" id="CHEBI:68687"/>
        <dbReference type="EC" id="4.7.1.1"/>
    </reaction>
</comment>
<dbReference type="STRING" id="338969.Rfer_0142"/>
<comment type="function">
    <text evidence="1">Catalyzes the breakage of the C-P bond in alpha-D-ribose 1-methylphosphonate 5-phosphate (PRPn) forming alpha-D-ribose.</text>
</comment>
<evidence type="ECO:0000313" key="2">
    <source>
        <dbReference type="EMBL" id="ABD67902.1"/>
    </source>
</evidence>
<dbReference type="eggNOG" id="COG3627">
    <property type="taxonomic scope" value="Bacteria"/>
</dbReference>
<dbReference type="GO" id="GO:0046872">
    <property type="term" value="F:metal ion binding"/>
    <property type="evidence" value="ECO:0007669"/>
    <property type="project" value="UniProtKB-UniRule"/>
</dbReference>
<dbReference type="SFLD" id="SFLDS00033">
    <property type="entry name" value="Radical_SAM_Phosphonate_Metabo"/>
    <property type="match status" value="1"/>
</dbReference>
<dbReference type="RefSeq" id="WP_011462475.1">
    <property type="nucleotide sequence ID" value="NC_007908.1"/>
</dbReference>
<keyword evidence="1" id="KW-0408">Iron</keyword>
<dbReference type="AlphaFoldDB" id="Q223A1"/>
<dbReference type="Pfam" id="PF06007">
    <property type="entry name" value="PhnJ"/>
    <property type="match status" value="1"/>
</dbReference>
<name>Q223A1_ALBFT</name>
<dbReference type="GO" id="GO:0019700">
    <property type="term" value="P:organic phosphonate catabolic process"/>
    <property type="evidence" value="ECO:0007669"/>
    <property type="project" value="UniProtKB-UniRule"/>
</dbReference>
<gene>
    <name evidence="2" type="ordered locus">Rfer_0142</name>
</gene>
<organism evidence="2 3">
    <name type="scientific">Albidiferax ferrireducens (strain ATCC BAA-621 / DSM 15236 / T118)</name>
    <name type="common">Rhodoferax ferrireducens</name>
    <dbReference type="NCBI Taxonomy" id="338969"/>
    <lineage>
        <taxon>Bacteria</taxon>
        <taxon>Pseudomonadati</taxon>
        <taxon>Pseudomonadota</taxon>
        <taxon>Betaproteobacteria</taxon>
        <taxon>Burkholderiales</taxon>
        <taxon>Comamonadaceae</taxon>
        <taxon>Rhodoferax</taxon>
    </lineage>
</organism>
<reference evidence="3" key="1">
    <citation type="submission" date="2006-02" db="EMBL/GenBank/DDBJ databases">
        <title>Complete sequence of chromosome of Rhodoferax ferrireducens DSM 15236.</title>
        <authorList>
            <person name="Copeland A."/>
            <person name="Lucas S."/>
            <person name="Lapidus A."/>
            <person name="Barry K."/>
            <person name="Detter J.C."/>
            <person name="Glavina del Rio T."/>
            <person name="Hammon N."/>
            <person name="Israni S."/>
            <person name="Pitluck S."/>
            <person name="Brettin T."/>
            <person name="Bruce D."/>
            <person name="Han C."/>
            <person name="Tapia R."/>
            <person name="Gilna P."/>
            <person name="Kiss H."/>
            <person name="Schmutz J."/>
            <person name="Larimer F."/>
            <person name="Land M."/>
            <person name="Kyrpides N."/>
            <person name="Ivanova N."/>
            <person name="Richardson P."/>
        </authorList>
    </citation>
    <scope>NUCLEOTIDE SEQUENCE [LARGE SCALE GENOMIC DNA]</scope>
    <source>
        <strain evidence="3">ATCC BAA-621 / DSM 15236 / T118</strain>
    </source>
</reference>
<keyword evidence="1" id="KW-0456">Lyase</keyword>
<sequence length="307" mass="34528">MMDQHYNFAFLDERTKKHIRRALLKAVAVPGYQVPFGSREMPFAYGWGTGGVQITASIIGSSDVLKVIDQGSDDTTNAVNIRRFFARTTGVTTTEKTREATLIQTRHRIPEAPLTESQTLVYQVPMPEPLSKLEPRRRETIKMHALSEYGLMHVRLYEDIAQLGAISHAYDYPVMVNERYLMSPSPIPKFDNPKMHMNPALQLFGAGREKRLYAIPPYTPVRSLDFEDHPFEVQRWDHACALCGASESYLDEMIVDDAGSRLFVCSDSDYCEERRDAGQVGTQQAVTLHDALATPSEAVTPSEQEAA</sequence>
<dbReference type="GO" id="GO:0051539">
    <property type="term" value="F:4 iron, 4 sulfur cluster binding"/>
    <property type="evidence" value="ECO:0007669"/>
    <property type="project" value="UniProtKB-UniRule"/>
</dbReference>
<keyword evidence="1" id="KW-0004">4Fe-4S</keyword>
<dbReference type="SFLD" id="SFLDF00379">
    <property type="entry name" value="Phosphonate_metabolism_(PhnJ)"/>
    <property type="match status" value="1"/>
</dbReference>
<evidence type="ECO:0000256" key="1">
    <source>
        <dbReference type="PIRNR" id="PIRNR011468"/>
    </source>
</evidence>
<keyword evidence="1" id="KW-0949">S-adenosyl-L-methionine</keyword>